<proteinExistence type="predicted"/>
<keyword evidence="1" id="KW-0175">Coiled coil</keyword>
<organism evidence="3 4">
    <name type="scientific">Monosiga brevicollis</name>
    <name type="common">Choanoflagellate</name>
    <dbReference type="NCBI Taxonomy" id="81824"/>
    <lineage>
        <taxon>Eukaryota</taxon>
        <taxon>Choanoflagellata</taxon>
        <taxon>Craspedida</taxon>
        <taxon>Salpingoecidae</taxon>
        <taxon>Monosiga</taxon>
    </lineage>
</organism>
<keyword evidence="4" id="KW-1185">Reference proteome</keyword>
<reference evidence="3 4" key="1">
    <citation type="journal article" date="2008" name="Nature">
        <title>The genome of the choanoflagellate Monosiga brevicollis and the origin of metazoans.</title>
        <authorList>
            <consortium name="JGI Sequencing"/>
            <person name="King N."/>
            <person name="Westbrook M.J."/>
            <person name="Young S.L."/>
            <person name="Kuo A."/>
            <person name="Abedin M."/>
            <person name="Chapman J."/>
            <person name="Fairclough S."/>
            <person name="Hellsten U."/>
            <person name="Isogai Y."/>
            <person name="Letunic I."/>
            <person name="Marr M."/>
            <person name="Pincus D."/>
            <person name="Putnam N."/>
            <person name="Rokas A."/>
            <person name="Wright K.J."/>
            <person name="Zuzow R."/>
            <person name="Dirks W."/>
            <person name="Good M."/>
            <person name="Goodstein D."/>
            <person name="Lemons D."/>
            <person name="Li W."/>
            <person name="Lyons J.B."/>
            <person name="Morris A."/>
            <person name="Nichols S."/>
            <person name="Richter D.J."/>
            <person name="Salamov A."/>
            <person name="Bork P."/>
            <person name="Lim W.A."/>
            <person name="Manning G."/>
            <person name="Miller W.T."/>
            <person name="McGinnis W."/>
            <person name="Shapiro H."/>
            <person name="Tjian R."/>
            <person name="Grigoriev I.V."/>
            <person name="Rokhsar D."/>
        </authorList>
    </citation>
    <scope>NUCLEOTIDE SEQUENCE [LARGE SCALE GENOMIC DNA]</scope>
    <source>
        <strain evidence="4">MX1 / ATCC 50154</strain>
    </source>
</reference>
<evidence type="ECO:0000256" key="2">
    <source>
        <dbReference type="SAM" id="MobiDB-lite"/>
    </source>
</evidence>
<gene>
    <name evidence="3" type="ORF">MONBRDRAFT_4878</name>
</gene>
<feature type="compositionally biased region" description="Polar residues" evidence="2">
    <location>
        <begin position="523"/>
        <end position="536"/>
    </location>
</feature>
<feature type="compositionally biased region" description="Low complexity" evidence="2">
    <location>
        <begin position="315"/>
        <end position="327"/>
    </location>
</feature>
<feature type="compositionally biased region" description="Low complexity" evidence="2">
    <location>
        <begin position="256"/>
        <end position="265"/>
    </location>
</feature>
<dbReference type="InParanoid" id="A9UP75"/>
<feature type="region of interest" description="Disordered" evidence="2">
    <location>
        <begin position="87"/>
        <end position="112"/>
    </location>
</feature>
<protein>
    <submittedName>
        <fullName evidence="3">Uncharacterized protein</fullName>
    </submittedName>
</protein>
<evidence type="ECO:0000313" key="3">
    <source>
        <dbReference type="EMBL" id="EDQ92372.1"/>
    </source>
</evidence>
<feature type="compositionally biased region" description="Low complexity" evidence="2">
    <location>
        <begin position="499"/>
        <end position="513"/>
    </location>
</feature>
<feature type="region of interest" description="Disordered" evidence="2">
    <location>
        <begin position="135"/>
        <end position="169"/>
    </location>
</feature>
<feature type="coiled-coil region" evidence="1">
    <location>
        <begin position="455"/>
        <end position="489"/>
    </location>
</feature>
<feature type="region of interest" description="Disordered" evidence="2">
    <location>
        <begin position="499"/>
        <end position="643"/>
    </location>
</feature>
<dbReference type="RefSeq" id="XP_001742134.1">
    <property type="nucleotide sequence ID" value="XM_001742082.1"/>
</dbReference>
<dbReference type="AlphaFoldDB" id="A9UP75"/>
<feature type="region of interest" description="Disordered" evidence="2">
    <location>
        <begin position="255"/>
        <end position="282"/>
    </location>
</feature>
<evidence type="ECO:0000256" key="1">
    <source>
        <dbReference type="SAM" id="Coils"/>
    </source>
</evidence>
<feature type="region of interest" description="Disordered" evidence="2">
    <location>
        <begin position="315"/>
        <end position="387"/>
    </location>
</feature>
<dbReference type="KEGG" id="mbr:MONBRDRAFT_4878"/>
<accession>A9UP75</accession>
<dbReference type="GeneID" id="5887743"/>
<feature type="region of interest" description="Disordered" evidence="2">
    <location>
        <begin position="407"/>
        <end position="447"/>
    </location>
</feature>
<evidence type="ECO:0000313" key="4">
    <source>
        <dbReference type="Proteomes" id="UP000001357"/>
    </source>
</evidence>
<feature type="compositionally biased region" description="Low complexity" evidence="2">
    <location>
        <begin position="372"/>
        <end position="384"/>
    </location>
</feature>
<feature type="compositionally biased region" description="Pro residues" evidence="2">
    <location>
        <begin position="91"/>
        <end position="103"/>
    </location>
</feature>
<dbReference type="EMBL" id="CH991543">
    <property type="protein sequence ID" value="EDQ92372.1"/>
    <property type="molecule type" value="Genomic_DNA"/>
</dbReference>
<feature type="compositionally biased region" description="Low complexity" evidence="2">
    <location>
        <begin position="430"/>
        <end position="440"/>
    </location>
</feature>
<sequence length="766" mass="80937">MATNSPVMRGLPFANIPRHADVTQTPSIYTYPFPESQTSASYDRLQREAGGYQTQYTATHRAAEAAELAMIERLQASLTAADIRRDMRSQAPPPAPAAPPPSDPQSATQAADSSLAQLDAYLHQHFGTQHSADLHQAATAPKSQSHQDATRRGAPGGQPSHFAAASRTSDGVPRVVWNGSHFVLEEHGHSVVNPISSHVPQAPTTAASHVRMAHSNSTYTSDSVADSNPLVTWSDQGELQVNALEPDVAAVDESISPSTAPATASHKQPPRPRVAPKGRPASFCDMATSPVAAPISGTTVLPAATQSTAFISAETTSSSSAHAGSESMQGEAAPTSNNPGPTGPRPLARQSLPSAEASLDVPEASARLHSHATGTQTAVTGTTGLDARAKVRDNDALSMDSLMGASEAPADLEDPASRSQPLRSSDAKPKAPAKQGPAGATSSNPSDLRVSVQELQALAADVRALQGELRRLHERYESLSVTVADQQAQTAALARAQDQAARFQSSRRASADASGRHADRNAKSTVMSHVGSNTSAPRHACCSRGTDTADAMSVDQETLAAGQEEHHPSPSPIAPPKAVSMSETSQHPRPNRSTPNRNRVAFKEQRQGQRIGRGPVPQPRTTERKVKGARGLSNGAGSAMPQPRYLAPTKAWTSHVLAGRADRASRGLATDGLAHVQVDLPFNGVPFVAGTSTAPSQSLGGNLQQVFALLKRQGHPVQLRAETEAHGEPLSEQAHRELIYKNRRLLQEAREAQMQMRTTELSWDVV</sequence>
<dbReference type="Proteomes" id="UP000001357">
    <property type="component" value="Unassembled WGS sequence"/>
</dbReference>
<name>A9UP75_MONBE</name>